<sequence>MIWKTSALLVLLALSFPAWAGEADHDRARRALEEGRILPLGQILARAEAAYPGQLIEAELEDERGTLVYELKVLAKDGRLLKLYYDAATGEVLKVRQK</sequence>
<dbReference type="AlphaFoldDB" id="A4TZD4"/>
<feature type="chain" id="PRO_5002674490" description="PepSY domain-containing protein" evidence="1">
    <location>
        <begin position="21"/>
        <end position="98"/>
    </location>
</feature>
<dbReference type="Gene3D" id="3.10.450.40">
    <property type="match status" value="1"/>
</dbReference>
<evidence type="ECO:0000256" key="1">
    <source>
        <dbReference type="SAM" id="SignalP"/>
    </source>
</evidence>
<feature type="domain" description="PepSY" evidence="2">
    <location>
        <begin position="38"/>
        <end position="95"/>
    </location>
</feature>
<dbReference type="Pfam" id="PF03413">
    <property type="entry name" value="PepSY"/>
    <property type="match status" value="1"/>
</dbReference>
<organism evidence="3">
    <name type="scientific">Magnetospirillum gryphiswaldense</name>
    <dbReference type="NCBI Taxonomy" id="55518"/>
    <lineage>
        <taxon>Bacteria</taxon>
        <taxon>Pseudomonadati</taxon>
        <taxon>Pseudomonadota</taxon>
        <taxon>Alphaproteobacteria</taxon>
        <taxon>Rhodospirillales</taxon>
        <taxon>Rhodospirillaceae</taxon>
        <taxon>Magnetospirillum</taxon>
    </lineage>
</organism>
<feature type="signal peptide" evidence="1">
    <location>
        <begin position="1"/>
        <end position="20"/>
    </location>
</feature>
<proteinExistence type="predicted"/>
<dbReference type="InterPro" id="IPR025711">
    <property type="entry name" value="PepSY"/>
</dbReference>
<evidence type="ECO:0000313" key="3">
    <source>
        <dbReference type="EMBL" id="CAM75991.1"/>
    </source>
</evidence>
<reference evidence="3" key="1">
    <citation type="journal article" date="2007" name="J. Bacteriol.">
        <title>Comparative genome analysis of four magnetotactic bacteria reveals a complex set of group-specific genes implicated in magnetosome biomineralization and function.</title>
        <authorList>
            <person name="Richter M."/>
            <person name="Kube M."/>
            <person name="Bazylinski D.A."/>
            <person name="Lombardot T."/>
            <person name="Gloeckner F.O."/>
            <person name="Reinhardt R."/>
            <person name="Schueler D."/>
        </authorList>
    </citation>
    <scope>NUCLEOTIDE SEQUENCE</scope>
    <source>
        <strain evidence="3">MSR-1</strain>
    </source>
</reference>
<name>A4TZD4_9PROT</name>
<dbReference type="RefSeq" id="WP_024080376.1">
    <property type="nucleotide sequence ID" value="NZ_CP027527.1"/>
</dbReference>
<protein>
    <recommendedName>
        <fullName evidence="2">PepSY domain-containing protein</fullName>
    </recommendedName>
</protein>
<dbReference type="EMBL" id="CU459003">
    <property type="protein sequence ID" value="CAM75991.1"/>
    <property type="molecule type" value="Genomic_DNA"/>
</dbReference>
<accession>A4TZD4</accession>
<keyword evidence="1" id="KW-0732">Signal</keyword>
<gene>
    <name evidence="3" type="ORF">MGR_3319</name>
</gene>
<evidence type="ECO:0000259" key="2">
    <source>
        <dbReference type="Pfam" id="PF03413"/>
    </source>
</evidence>